<dbReference type="AlphaFoldDB" id="A0A1M4W3D6"/>
<keyword evidence="2" id="KW-1185">Reference proteome</keyword>
<gene>
    <name evidence="1" type="ORF">SAMN02745148_01058</name>
</gene>
<evidence type="ECO:0000313" key="1">
    <source>
        <dbReference type="EMBL" id="SHE75650.1"/>
    </source>
</evidence>
<accession>A0A1M4W3D6</accession>
<organism evidence="1 2">
    <name type="scientific">Modicisalibacter ilicicola DSM 19980</name>
    <dbReference type="NCBI Taxonomy" id="1121942"/>
    <lineage>
        <taxon>Bacteria</taxon>
        <taxon>Pseudomonadati</taxon>
        <taxon>Pseudomonadota</taxon>
        <taxon>Gammaproteobacteria</taxon>
        <taxon>Oceanospirillales</taxon>
        <taxon>Halomonadaceae</taxon>
        <taxon>Modicisalibacter</taxon>
    </lineage>
</organism>
<dbReference type="RefSeq" id="WP_072820451.1">
    <property type="nucleotide sequence ID" value="NZ_FQUJ01000004.1"/>
</dbReference>
<dbReference type="Proteomes" id="UP000184346">
    <property type="component" value="Unassembled WGS sequence"/>
</dbReference>
<proteinExistence type="predicted"/>
<dbReference type="OrthoDB" id="6167251at2"/>
<sequence>MQDDSHGFTTPATFIEQFRDRYYAAYDREQEGALFAFTDTDALRQDHDQILQHAWPVLAERSNSGLLVVAATLVLLNDIQPITHQALAEAFGNEAASFVSACFFPMGGHFGEVERWEQSLREIAEAPAEVQLVRLALLFGQVEYSPQAVSHFPFWYREAEVMRNADPALRQQVLSRIAACETAEGG</sequence>
<name>A0A1M4W3D6_9GAMM</name>
<dbReference type="EMBL" id="FQUJ01000004">
    <property type="protein sequence ID" value="SHE75650.1"/>
    <property type="molecule type" value="Genomic_DNA"/>
</dbReference>
<evidence type="ECO:0000313" key="2">
    <source>
        <dbReference type="Proteomes" id="UP000184346"/>
    </source>
</evidence>
<protein>
    <submittedName>
        <fullName evidence="1">Uncharacterized protein</fullName>
    </submittedName>
</protein>
<reference evidence="1 2" key="1">
    <citation type="submission" date="2016-11" db="EMBL/GenBank/DDBJ databases">
        <authorList>
            <person name="Jaros S."/>
            <person name="Januszkiewicz K."/>
            <person name="Wedrychowicz H."/>
        </authorList>
    </citation>
    <scope>NUCLEOTIDE SEQUENCE [LARGE SCALE GENOMIC DNA]</scope>
    <source>
        <strain evidence="1 2">DSM 19980</strain>
    </source>
</reference>